<dbReference type="Gene3D" id="3.40.50.1000">
    <property type="entry name" value="HAD superfamily/HAD-like"/>
    <property type="match status" value="1"/>
</dbReference>
<keyword evidence="2" id="KW-1185">Reference proteome</keyword>
<dbReference type="PANTHER" id="PTHR43434:SF1">
    <property type="entry name" value="PHOSPHOGLYCOLATE PHOSPHATASE"/>
    <property type="match status" value="1"/>
</dbReference>
<gene>
    <name evidence="1" type="ORF">Asi02nite_48170</name>
</gene>
<accession>A0ABQ4CVI6</accession>
<organism evidence="1 2">
    <name type="scientific">Asanoa siamensis</name>
    <dbReference type="NCBI Taxonomy" id="926357"/>
    <lineage>
        <taxon>Bacteria</taxon>
        <taxon>Bacillati</taxon>
        <taxon>Actinomycetota</taxon>
        <taxon>Actinomycetes</taxon>
        <taxon>Micromonosporales</taxon>
        <taxon>Micromonosporaceae</taxon>
        <taxon>Asanoa</taxon>
    </lineage>
</organism>
<dbReference type="PANTHER" id="PTHR43434">
    <property type="entry name" value="PHOSPHOGLYCOLATE PHOSPHATASE"/>
    <property type="match status" value="1"/>
</dbReference>
<evidence type="ECO:0000313" key="2">
    <source>
        <dbReference type="Proteomes" id="UP000604117"/>
    </source>
</evidence>
<dbReference type="InterPro" id="IPR006439">
    <property type="entry name" value="HAD-SF_hydro_IA"/>
</dbReference>
<dbReference type="Pfam" id="PF00702">
    <property type="entry name" value="Hydrolase"/>
    <property type="match status" value="1"/>
</dbReference>
<reference evidence="1 2" key="1">
    <citation type="submission" date="2021-01" db="EMBL/GenBank/DDBJ databases">
        <title>Whole genome shotgun sequence of Asanoa siamensis NBRC 107932.</title>
        <authorList>
            <person name="Komaki H."/>
            <person name="Tamura T."/>
        </authorList>
    </citation>
    <scope>NUCLEOTIDE SEQUENCE [LARGE SCALE GENOMIC DNA]</scope>
    <source>
        <strain evidence="1 2">NBRC 107932</strain>
    </source>
</reference>
<dbReference type="InterPro" id="IPR036412">
    <property type="entry name" value="HAD-like_sf"/>
</dbReference>
<dbReference type="NCBIfam" id="TIGR01509">
    <property type="entry name" value="HAD-SF-IA-v3"/>
    <property type="match status" value="1"/>
</dbReference>
<protein>
    <submittedName>
        <fullName evidence="1">Hydrolase</fullName>
    </submittedName>
</protein>
<dbReference type="SUPFAM" id="SSF56784">
    <property type="entry name" value="HAD-like"/>
    <property type="match status" value="1"/>
</dbReference>
<dbReference type="GO" id="GO:0016787">
    <property type="term" value="F:hydrolase activity"/>
    <property type="evidence" value="ECO:0007669"/>
    <property type="project" value="UniProtKB-KW"/>
</dbReference>
<keyword evidence="1" id="KW-0378">Hydrolase</keyword>
<comment type="caution">
    <text evidence="1">The sequence shown here is derived from an EMBL/GenBank/DDBJ whole genome shotgun (WGS) entry which is preliminary data.</text>
</comment>
<name>A0ABQ4CVI6_9ACTN</name>
<dbReference type="InterPro" id="IPR023214">
    <property type="entry name" value="HAD_sf"/>
</dbReference>
<dbReference type="InterPro" id="IPR050155">
    <property type="entry name" value="HAD-like_hydrolase_sf"/>
</dbReference>
<sequence length="225" mass="24000">MNASANQLAQLIRDRSLLLLDFDGPVCSVFAGYPARSIASELRQMTGVNTTDFNDENDPLRLLMRLSRVARPEVTQMVANALREKEILAIETAMPTPGSAELIRAARASGRQIAIVSNNSIGAIHAYLASHGLASSIDHVSARYDGMNPARLKPDAELLRRALAATGVAPDRAIFIGDSLSDVAAGTASNIHTIGYANRRSKKDALRAAGAVNVVEDLMQIVVAL</sequence>
<dbReference type="Proteomes" id="UP000604117">
    <property type="component" value="Unassembled WGS sequence"/>
</dbReference>
<dbReference type="CDD" id="cd01427">
    <property type="entry name" value="HAD_like"/>
    <property type="match status" value="1"/>
</dbReference>
<proteinExistence type="predicted"/>
<evidence type="ECO:0000313" key="1">
    <source>
        <dbReference type="EMBL" id="GIF75299.1"/>
    </source>
</evidence>
<dbReference type="RefSeq" id="WP_203716168.1">
    <property type="nucleotide sequence ID" value="NZ_BONE01000041.1"/>
</dbReference>
<dbReference type="EMBL" id="BONE01000041">
    <property type="protein sequence ID" value="GIF75299.1"/>
    <property type="molecule type" value="Genomic_DNA"/>
</dbReference>